<keyword evidence="1" id="KW-0812">Transmembrane</keyword>
<dbReference type="Proteomes" id="UP001595075">
    <property type="component" value="Unassembled WGS sequence"/>
</dbReference>
<accession>A0ABR4BXF6</accession>
<evidence type="ECO:0000313" key="2">
    <source>
        <dbReference type="EMBL" id="KAL2062350.1"/>
    </source>
</evidence>
<keyword evidence="1" id="KW-1133">Transmembrane helix</keyword>
<evidence type="ECO:0000256" key="1">
    <source>
        <dbReference type="SAM" id="Phobius"/>
    </source>
</evidence>
<sequence>MQNNCFHVFTNRAMSDEGYDYVRILLPFALATALYRPLGRSWSFEFFFARLLDTLKPAAWIVCSRIFAWIHLKHFFACGRRGVCIYLYKGAAYFNWNFFANFCPYHMEFQWRSIDPGSTDSLNTLIIGTVSLLGADHGFQTGWITLRTSG</sequence>
<organism evidence="2 3">
    <name type="scientific">Oculimacula yallundae</name>
    <dbReference type="NCBI Taxonomy" id="86028"/>
    <lineage>
        <taxon>Eukaryota</taxon>
        <taxon>Fungi</taxon>
        <taxon>Dikarya</taxon>
        <taxon>Ascomycota</taxon>
        <taxon>Pezizomycotina</taxon>
        <taxon>Leotiomycetes</taxon>
        <taxon>Helotiales</taxon>
        <taxon>Ploettnerulaceae</taxon>
        <taxon>Oculimacula</taxon>
    </lineage>
</organism>
<dbReference type="EMBL" id="JAZHXI010000017">
    <property type="protein sequence ID" value="KAL2062350.1"/>
    <property type="molecule type" value="Genomic_DNA"/>
</dbReference>
<keyword evidence="1" id="KW-0472">Membrane</keyword>
<comment type="caution">
    <text evidence="2">The sequence shown here is derived from an EMBL/GenBank/DDBJ whole genome shotgun (WGS) entry which is preliminary data.</text>
</comment>
<gene>
    <name evidence="2" type="ORF">VTL71DRAFT_6616</name>
</gene>
<feature type="transmembrane region" description="Helical" evidence="1">
    <location>
        <begin position="21"/>
        <end position="38"/>
    </location>
</feature>
<reference evidence="2 3" key="1">
    <citation type="journal article" date="2024" name="Commun. Biol.">
        <title>Comparative genomic analysis of thermophilic fungi reveals convergent evolutionary adaptations and gene losses.</title>
        <authorList>
            <person name="Steindorff A.S."/>
            <person name="Aguilar-Pontes M.V."/>
            <person name="Robinson A.J."/>
            <person name="Andreopoulos B."/>
            <person name="LaButti K."/>
            <person name="Kuo A."/>
            <person name="Mondo S."/>
            <person name="Riley R."/>
            <person name="Otillar R."/>
            <person name="Haridas S."/>
            <person name="Lipzen A."/>
            <person name="Grimwood J."/>
            <person name="Schmutz J."/>
            <person name="Clum A."/>
            <person name="Reid I.D."/>
            <person name="Moisan M.C."/>
            <person name="Butler G."/>
            <person name="Nguyen T.T.M."/>
            <person name="Dewar K."/>
            <person name="Conant G."/>
            <person name="Drula E."/>
            <person name="Henrissat B."/>
            <person name="Hansel C."/>
            <person name="Singer S."/>
            <person name="Hutchinson M.I."/>
            <person name="de Vries R.P."/>
            <person name="Natvig D.O."/>
            <person name="Powell A.J."/>
            <person name="Tsang A."/>
            <person name="Grigoriev I.V."/>
        </authorList>
    </citation>
    <scope>NUCLEOTIDE SEQUENCE [LARGE SCALE GENOMIC DNA]</scope>
    <source>
        <strain evidence="2 3">CBS 494.80</strain>
    </source>
</reference>
<name>A0ABR4BXF6_9HELO</name>
<proteinExistence type="predicted"/>
<keyword evidence="3" id="KW-1185">Reference proteome</keyword>
<protein>
    <submittedName>
        <fullName evidence="2">Uncharacterized protein</fullName>
    </submittedName>
</protein>
<evidence type="ECO:0000313" key="3">
    <source>
        <dbReference type="Proteomes" id="UP001595075"/>
    </source>
</evidence>